<dbReference type="InterPro" id="IPR041662">
    <property type="entry name" value="SusD-like_2"/>
</dbReference>
<protein>
    <submittedName>
        <fullName evidence="2">Starch-binding associating with outer membrane</fullName>
    </submittedName>
</protein>
<gene>
    <name evidence="2" type="ORF">SAMN04487907_11113</name>
</gene>
<evidence type="ECO:0000313" key="3">
    <source>
        <dbReference type="Proteomes" id="UP000199438"/>
    </source>
</evidence>
<dbReference type="STRING" id="1334022.SAMN04487907_11113"/>
<evidence type="ECO:0000313" key="2">
    <source>
        <dbReference type="EMBL" id="SFC87895.1"/>
    </source>
</evidence>
<dbReference type="AlphaFoldDB" id="A0A1I1MRV6"/>
<dbReference type="PROSITE" id="PS51257">
    <property type="entry name" value="PROKAR_LIPOPROTEIN"/>
    <property type="match status" value="1"/>
</dbReference>
<accession>A0A1I1MRV6</accession>
<reference evidence="3" key="1">
    <citation type="submission" date="2016-10" db="EMBL/GenBank/DDBJ databases">
        <authorList>
            <person name="Varghese N."/>
            <person name="Submissions S."/>
        </authorList>
    </citation>
    <scope>NUCLEOTIDE SEQUENCE [LARGE SCALE GENOMIC DNA]</scope>
    <source>
        <strain evidence="3">DSM 24499</strain>
    </source>
</reference>
<keyword evidence="3" id="KW-1185">Reference proteome</keyword>
<name>A0A1I1MRV6_9FLAO</name>
<proteinExistence type="predicted"/>
<dbReference type="EMBL" id="FOKV01000011">
    <property type="protein sequence ID" value="SFC87895.1"/>
    <property type="molecule type" value="Genomic_DNA"/>
</dbReference>
<evidence type="ECO:0000256" key="1">
    <source>
        <dbReference type="SAM" id="SignalP"/>
    </source>
</evidence>
<dbReference type="SUPFAM" id="SSF48452">
    <property type="entry name" value="TPR-like"/>
    <property type="match status" value="1"/>
</dbReference>
<keyword evidence="1" id="KW-0732">Signal</keyword>
<dbReference type="Pfam" id="PF12771">
    <property type="entry name" value="SusD-like_2"/>
    <property type="match status" value="1"/>
</dbReference>
<sequence>MKKLINLLFISLLALTSCSDDLDINTDPNTPQEINKGLALSAAQGSITTIMGGEFFNLGGMYAQFYTQAPSAGQYEAIDQYNLDTDYANRLWTELYAGALNDLEFVLNESNEQGDTGTYLIATCLKAYTMQYLVDVFGDVPYSEAFQGSDNISPSTDPGEEIYLDLLSKVDEALAAYEESPMNSDVGQQDLIFTADMDNWVQFANTLKLKLYLRMSNTSQANSAAVTSLLNEGNFLSENVSFTAFTDATSKRNPYYEVQIQELGDVNDVASNSLLEFYARNDDPRLEAVFKPNTEGEYIGIEQGIGILAEPYGGYQAQEFARPDIQPTTPVYLMSLPESSFLQAEAYARYGSSEQAQQKYEEGVMRSFELYGLSTADAMDLINADGAYAFDATAELEDQLETIMNQKWAGLANVNNIEAWIETRRTGYPLLVDAQDPAYEEGRRIYSLASVLPGGQIPSSIYYPDNEVQRNSNLTQKPNLLQEVWWNQD</sequence>
<organism evidence="2 3">
    <name type="scientific">Zunongwangia mangrovi</name>
    <dbReference type="NCBI Taxonomy" id="1334022"/>
    <lineage>
        <taxon>Bacteria</taxon>
        <taxon>Pseudomonadati</taxon>
        <taxon>Bacteroidota</taxon>
        <taxon>Flavobacteriia</taxon>
        <taxon>Flavobacteriales</taxon>
        <taxon>Flavobacteriaceae</taxon>
        <taxon>Zunongwangia</taxon>
    </lineage>
</organism>
<feature type="chain" id="PRO_5011663954" evidence="1">
    <location>
        <begin position="20"/>
        <end position="489"/>
    </location>
</feature>
<dbReference type="Gene3D" id="1.25.40.390">
    <property type="match status" value="1"/>
</dbReference>
<dbReference type="OrthoDB" id="725917at2"/>
<dbReference type="InterPro" id="IPR011990">
    <property type="entry name" value="TPR-like_helical_dom_sf"/>
</dbReference>
<dbReference type="RefSeq" id="WP_092544782.1">
    <property type="nucleotide sequence ID" value="NZ_FOKV01000011.1"/>
</dbReference>
<dbReference type="Proteomes" id="UP000199438">
    <property type="component" value="Unassembled WGS sequence"/>
</dbReference>
<feature type="signal peptide" evidence="1">
    <location>
        <begin position="1"/>
        <end position="19"/>
    </location>
</feature>